<sequence length="589" mass="68012">MLHELLFALSGYPGNIFVDNGDKIQVQKGLPFLHSAEEKALNRLCQLATHFKMFKGFINKYYSAGSTTGEMHGIYLMFLCSGLNTLLEDYQNDILELEKSALADPHLPVSEVLLKLQHYELLFPALSSFLTELKQHEAHGCYILDRIHKASISGIPVVKQTFESLLSTCHGPLFKHLCAWMLYGKLMDPYKEFFIQESHEANARSCEQEENNQDAKKQVVYVIRADLLPSYIGYQVAKKILFVGESIKMFDTQKLTPEIKKLENSLRKGQENFSKDLFRLSQEKNFNQINFRETVNAVRGFVAEQLWLLVVEDSDIFGQLKLLKDIFLFGRGDLYQSFIDTAHSLLISIPQYNTEHELNTVFRSVIRNTLWENDSYLHNFQLTCKTGTGGIYECVFKFLMKVHYVQMELQHCWLLQVKSKSLGLGRQNEAKWQLRTHLAFLIDNLQYYLQVDVIESLHKILVDKILSVRDFEAVKLTHEKFLTDLLDLSLFRKLTNHLLDDLLSACLSFCDLIKNSYPAELTDIQQQRLSSIRKDVRNHTGMLFSMLNKSQAYSSLQTIDQFMLRIDYNRFVSKHSKGYLGGTGDGFIH</sequence>
<dbReference type="InterPro" id="IPR007259">
    <property type="entry name" value="GCP"/>
</dbReference>
<dbReference type="Pfam" id="PF04130">
    <property type="entry name" value="GCP_C_terminal"/>
    <property type="match status" value="1"/>
</dbReference>
<dbReference type="GO" id="GO:0000930">
    <property type="term" value="C:gamma-tubulin complex"/>
    <property type="evidence" value="ECO:0007669"/>
    <property type="project" value="TreeGrafter"/>
</dbReference>
<evidence type="ECO:0000313" key="9">
    <source>
        <dbReference type="EMBL" id="KOF95354.1"/>
    </source>
</evidence>
<dbReference type="InterPro" id="IPR040457">
    <property type="entry name" value="GCP_C"/>
</dbReference>
<feature type="domain" description="Gamma tubulin complex component protein N-terminal" evidence="8">
    <location>
        <begin position="2"/>
        <end position="312"/>
    </location>
</feature>
<dbReference type="OrthoDB" id="78652at2759"/>
<comment type="similarity">
    <text evidence="2 6">Belongs to the TUBGCP family.</text>
</comment>
<comment type="subcellular location">
    <subcellularLocation>
        <location evidence="1 6">Cytoplasm</location>
        <location evidence="1 6">Cytoskeleton</location>
        <location evidence="1 6">Microtubule organizing center</location>
    </subcellularLocation>
</comment>
<dbReference type="Pfam" id="PF17681">
    <property type="entry name" value="GCP_N_terminal"/>
    <property type="match status" value="1"/>
</dbReference>
<accession>A0A0L8I1R4</accession>
<reference evidence="9" key="1">
    <citation type="submission" date="2015-07" db="EMBL/GenBank/DDBJ databases">
        <title>MeaNS - Measles Nucleotide Surveillance Program.</title>
        <authorList>
            <person name="Tran T."/>
            <person name="Druce J."/>
        </authorList>
    </citation>
    <scope>NUCLEOTIDE SEQUENCE</scope>
    <source>
        <strain evidence="9">UCB-OBI-ISO-001</strain>
        <tissue evidence="9">Gonad</tissue>
    </source>
</reference>
<evidence type="ECO:0000256" key="4">
    <source>
        <dbReference type="ARBA" id="ARBA00022701"/>
    </source>
</evidence>
<dbReference type="GO" id="GO:0031122">
    <property type="term" value="P:cytoplasmic microtubule organization"/>
    <property type="evidence" value="ECO:0007669"/>
    <property type="project" value="TreeGrafter"/>
</dbReference>
<dbReference type="GO" id="GO:0000922">
    <property type="term" value="C:spindle pole"/>
    <property type="evidence" value="ECO:0007669"/>
    <property type="project" value="InterPro"/>
</dbReference>
<dbReference type="PANTHER" id="PTHR19302">
    <property type="entry name" value="GAMMA TUBULIN COMPLEX PROTEIN"/>
    <property type="match status" value="1"/>
</dbReference>
<dbReference type="GO" id="GO:0000278">
    <property type="term" value="P:mitotic cell cycle"/>
    <property type="evidence" value="ECO:0007669"/>
    <property type="project" value="TreeGrafter"/>
</dbReference>
<dbReference type="GO" id="GO:0051011">
    <property type="term" value="F:microtubule minus-end binding"/>
    <property type="evidence" value="ECO:0007669"/>
    <property type="project" value="TreeGrafter"/>
</dbReference>
<dbReference type="EMBL" id="KQ416764">
    <property type="protein sequence ID" value="KOF95354.1"/>
    <property type="molecule type" value="Genomic_DNA"/>
</dbReference>
<dbReference type="InterPro" id="IPR042241">
    <property type="entry name" value="GCP_C_sf"/>
</dbReference>
<dbReference type="GO" id="GO:0007020">
    <property type="term" value="P:microtubule nucleation"/>
    <property type="evidence" value="ECO:0007669"/>
    <property type="project" value="InterPro"/>
</dbReference>
<gene>
    <name evidence="9" type="ORF">OCBIM_22038729mg</name>
</gene>
<dbReference type="STRING" id="37653.A0A0L8I1R4"/>
<organism evidence="9">
    <name type="scientific">Octopus bimaculoides</name>
    <name type="common">California two-spotted octopus</name>
    <dbReference type="NCBI Taxonomy" id="37653"/>
    <lineage>
        <taxon>Eukaryota</taxon>
        <taxon>Metazoa</taxon>
        <taxon>Spiralia</taxon>
        <taxon>Lophotrochozoa</taxon>
        <taxon>Mollusca</taxon>
        <taxon>Cephalopoda</taxon>
        <taxon>Coleoidea</taxon>
        <taxon>Octopodiformes</taxon>
        <taxon>Octopoda</taxon>
        <taxon>Incirrata</taxon>
        <taxon>Octopodidae</taxon>
        <taxon>Octopus</taxon>
    </lineage>
</organism>
<evidence type="ECO:0000259" key="8">
    <source>
        <dbReference type="Pfam" id="PF17681"/>
    </source>
</evidence>
<dbReference type="GO" id="GO:0043015">
    <property type="term" value="F:gamma-tubulin binding"/>
    <property type="evidence" value="ECO:0007669"/>
    <property type="project" value="InterPro"/>
</dbReference>
<dbReference type="GO" id="GO:0051321">
    <property type="term" value="P:meiotic cell cycle"/>
    <property type="evidence" value="ECO:0007669"/>
    <property type="project" value="TreeGrafter"/>
</dbReference>
<proteinExistence type="inferred from homology"/>
<dbReference type="AlphaFoldDB" id="A0A0L8I1R4"/>
<evidence type="ECO:0000256" key="6">
    <source>
        <dbReference type="RuleBase" id="RU363050"/>
    </source>
</evidence>
<dbReference type="PANTHER" id="PTHR19302:SF27">
    <property type="entry name" value="GAMMA-TUBULIN COMPLEX COMPONENT 4"/>
    <property type="match status" value="1"/>
</dbReference>
<evidence type="ECO:0000256" key="2">
    <source>
        <dbReference type="ARBA" id="ARBA00010337"/>
    </source>
</evidence>
<dbReference type="InterPro" id="IPR041470">
    <property type="entry name" value="GCP_N"/>
</dbReference>
<keyword evidence="3 6" id="KW-0963">Cytoplasm</keyword>
<dbReference type="GO" id="GO:0005874">
    <property type="term" value="C:microtubule"/>
    <property type="evidence" value="ECO:0007669"/>
    <property type="project" value="UniProtKB-KW"/>
</dbReference>
<feature type="domain" description="Gamma tubulin complex component C-terminal" evidence="7">
    <location>
        <begin position="392"/>
        <end position="571"/>
    </location>
</feature>
<name>A0A0L8I1R4_OCTBM</name>
<dbReference type="GO" id="GO:0051225">
    <property type="term" value="P:spindle assembly"/>
    <property type="evidence" value="ECO:0007669"/>
    <property type="project" value="TreeGrafter"/>
</dbReference>
<evidence type="ECO:0000256" key="3">
    <source>
        <dbReference type="ARBA" id="ARBA00022490"/>
    </source>
</evidence>
<protein>
    <recommendedName>
        <fullName evidence="6">Gamma-tubulin complex component</fullName>
    </recommendedName>
</protein>
<evidence type="ECO:0000256" key="1">
    <source>
        <dbReference type="ARBA" id="ARBA00004267"/>
    </source>
</evidence>
<keyword evidence="4 6" id="KW-0493">Microtubule</keyword>
<keyword evidence="5 6" id="KW-0206">Cytoskeleton</keyword>
<dbReference type="Gene3D" id="1.20.120.1900">
    <property type="entry name" value="Gamma-tubulin complex, C-terminal domain"/>
    <property type="match status" value="2"/>
</dbReference>
<evidence type="ECO:0000259" key="7">
    <source>
        <dbReference type="Pfam" id="PF04130"/>
    </source>
</evidence>
<evidence type="ECO:0000256" key="5">
    <source>
        <dbReference type="ARBA" id="ARBA00023212"/>
    </source>
</evidence>